<evidence type="ECO:0000259" key="3">
    <source>
        <dbReference type="PROSITE" id="PS50115"/>
    </source>
</evidence>
<evidence type="ECO:0000256" key="2">
    <source>
        <dbReference type="SAM" id="MobiDB-lite"/>
    </source>
</evidence>
<dbReference type="GO" id="GO:0008270">
    <property type="term" value="F:zinc ion binding"/>
    <property type="evidence" value="ECO:0007669"/>
    <property type="project" value="UniProtKB-KW"/>
</dbReference>
<keyword evidence="5" id="KW-1185">Reference proteome</keyword>
<dbReference type="InterPro" id="IPR038508">
    <property type="entry name" value="ArfGAP_dom_sf"/>
</dbReference>
<dbReference type="AlphaFoldDB" id="A0A9N8DPT6"/>
<keyword evidence="1" id="KW-0862">Zinc</keyword>
<sequence>MDYMKHISRQPGNQTCADCPAKRPLWASFLFRDDGQKMAVLCCSQCIQHHNFELGDQQCKIKYSKMIHEWTLENIETLEKTGNSVVNKRYEAKLTTKDFDKNLILPVAEKEWKRRAKFIKNKYEKCKYQEAKDEMPQYVLMDDSSSSGSLANSGRESAALMARTQRRRRQSTTCTSKSDHGRQPRSTIPVPVRDSTIQRQRSRSEEFRRANSSLTRTRSKSERPMRTSRLSQNLEERSSLRAHSHPSRGSITKQDERGSLRATTHPSRGSMRKQEKRASTRKRRPSTRELHRRRSRSESRGQRKGSLEPHRRRSNSESRLVVGSSGSESTTMKTRREEATSFSTTKVCIDRYRDAFKKLTNVAVAPEATETKIVSRGTVLTMEPSTKVPRTSHRNQQLKTWEGFNDKAF</sequence>
<dbReference type="Pfam" id="PF01412">
    <property type="entry name" value="ArfGap"/>
    <property type="match status" value="1"/>
</dbReference>
<keyword evidence="1" id="KW-0479">Metal-binding</keyword>
<dbReference type="GO" id="GO:0005096">
    <property type="term" value="F:GTPase activator activity"/>
    <property type="evidence" value="ECO:0007669"/>
    <property type="project" value="InterPro"/>
</dbReference>
<organism evidence="4 5">
    <name type="scientific">Seminavis robusta</name>
    <dbReference type="NCBI Taxonomy" id="568900"/>
    <lineage>
        <taxon>Eukaryota</taxon>
        <taxon>Sar</taxon>
        <taxon>Stramenopiles</taxon>
        <taxon>Ochrophyta</taxon>
        <taxon>Bacillariophyta</taxon>
        <taxon>Bacillariophyceae</taxon>
        <taxon>Bacillariophycidae</taxon>
        <taxon>Naviculales</taxon>
        <taxon>Naviculaceae</taxon>
        <taxon>Seminavis</taxon>
    </lineage>
</organism>
<evidence type="ECO:0000256" key="1">
    <source>
        <dbReference type="PROSITE-ProRule" id="PRU00288"/>
    </source>
</evidence>
<dbReference type="SUPFAM" id="SSF57863">
    <property type="entry name" value="ArfGap/RecO-like zinc finger"/>
    <property type="match status" value="1"/>
</dbReference>
<reference evidence="4" key="1">
    <citation type="submission" date="2020-06" db="EMBL/GenBank/DDBJ databases">
        <authorList>
            <consortium name="Plant Systems Biology data submission"/>
        </authorList>
    </citation>
    <scope>NUCLEOTIDE SEQUENCE</scope>
    <source>
        <strain evidence="4">D6</strain>
    </source>
</reference>
<dbReference type="InterPro" id="IPR001164">
    <property type="entry name" value="ArfGAP_dom"/>
</dbReference>
<dbReference type="Gene3D" id="1.10.220.150">
    <property type="entry name" value="Arf GTPase activating protein"/>
    <property type="match status" value="1"/>
</dbReference>
<dbReference type="PANTHER" id="PTHR46220:SF2">
    <property type="entry name" value="ADP-RIBOSYLATION FACTOR GTPASE-ACTIVATING PROTEIN AGD11-RELATED"/>
    <property type="match status" value="1"/>
</dbReference>
<dbReference type="PANTHER" id="PTHR46220">
    <property type="entry name" value="ADP-RIBOSYLATION FACTOR GTPASE-ACTIVATING PROTEIN AGD12"/>
    <property type="match status" value="1"/>
</dbReference>
<dbReference type="PROSITE" id="PS50115">
    <property type="entry name" value="ARFGAP"/>
    <property type="match status" value="1"/>
</dbReference>
<gene>
    <name evidence="4" type="ORF">SEMRO_267_G103470.1</name>
</gene>
<dbReference type="OrthoDB" id="73919at2759"/>
<feature type="compositionally biased region" description="Basic residues" evidence="2">
    <location>
        <begin position="279"/>
        <end position="295"/>
    </location>
</feature>
<feature type="compositionally biased region" description="Basic and acidic residues" evidence="2">
    <location>
        <begin position="296"/>
        <end position="309"/>
    </location>
</feature>
<keyword evidence="1" id="KW-0863">Zinc-finger</keyword>
<protein>
    <submittedName>
        <fullName evidence="4">Stromal membrane-associated protein 2</fullName>
    </submittedName>
</protein>
<dbReference type="Proteomes" id="UP001153069">
    <property type="component" value="Unassembled WGS sequence"/>
</dbReference>
<name>A0A9N8DPT6_9STRA</name>
<feature type="domain" description="Arf-GAP" evidence="3">
    <location>
        <begin position="1"/>
        <end position="136"/>
    </location>
</feature>
<comment type="caution">
    <text evidence="4">The sequence shown here is derived from an EMBL/GenBank/DDBJ whole genome shotgun (WGS) entry which is preliminary data.</text>
</comment>
<accession>A0A9N8DPT6</accession>
<dbReference type="InterPro" id="IPR037278">
    <property type="entry name" value="ARFGAP/RecO"/>
</dbReference>
<feature type="region of interest" description="Disordered" evidence="2">
    <location>
        <begin position="143"/>
        <end position="341"/>
    </location>
</feature>
<dbReference type="InterPro" id="IPR044518">
    <property type="entry name" value="ARF_GAP_AGD11/12/13"/>
</dbReference>
<dbReference type="EMBL" id="CAICTM010000266">
    <property type="protein sequence ID" value="CAB9506454.1"/>
    <property type="molecule type" value="Genomic_DNA"/>
</dbReference>
<evidence type="ECO:0000313" key="4">
    <source>
        <dbReference type="EMBL" id="CAB9506454.1"/>
    </source>
</evidence>
<dbReference type="GO" id="GO:0005543">
    <property type="term" value="F:phospholipid binding"/>
    <property type="evidence" value="ECO:0007669"/>
    <property type="project" value="InterPro"/>
</dbReference>
<proteinExistence type="predicted"/>
<feature type="compositionally biased region" description="Low complexity" evidence="2">
    <location>
        <begin position="144"/>
        <end position="157"/>
    </location>
</feature>
<dbReference type="SMART" id="SM00105">
    <property type="entry name" value="ArfGap"/>
    <property type="match status" value="1"/>
</dbReference>
<evidence type="ECO:0000313" key="5">
    <source>
        <dbReference type="Proteomes" id="UP001153069"/>
    </source>
</evidence>